<dbReference type="OrthoDB" id="1747743at2759"/>
<dbReference type="PANTHER" id="PTHR35046">
    <property type="entry name" value="ZINC KNUCKLE (CCHC-TYPE) FAMILY PROTEIN"/>
    <property type="match status" value="1"/>
</dbReference>
<evidence type="ECO:0000313" key="3">
    <source>
        <dbReference type="EMBL" id="RDX78865.1"/>
    </source>
</evidence>
<feature type="domain" description="Retrotransposon gag" evidence="2">
    <location>
        <begin position="89"/>
        <end position="149"/>
    </location>
</feature>
<name>A0A371FKK6_MUCPR</name>
<feature type="non-terminal residue" evidence="3">
    <location>
        <position position="1"/>
    </location>
</feature>
<dbReference type="Pfam" id="PF03732">
    <property type="entry name" value="Retrotrans_gag"/>
    <property type="match status" value="1"/>
</dbReference>
<dbReference type="EMBL" id="QJKJ01008723">
    <property type="protein sequence ID" value="RDX78865.1"/>
    <property type="molecule type" value="Genomic_DNA"/>
</dbReference>
<evidence type="ECO:0000259" key="2">
    <source>
        <dbReference type="Pfam" id="PF03732"/>
    </source>
</evidence>
<dbReference type="InterPro" id="IPR005162">
    <property type="entry name" value="Retrotrans_gag_dom"/>
</dbReference>
<proteinExistence type="predicted"/>
<reference evidence="3" key="1">
    <citation type="submission" date="2018-05" db="EMBL/GenBank/DDBJ databases">
        <title>Draft genome of Mucuna pruriens seed.</title>
        <authorList>
            <person name="Nnadi N.E."/>
            <person name="Vos R."/>
            <person name="Hasami M.H."/>
            <person name="Devisetty U.K."/>
            <person name="Aguiy J.C."/>
        </authorList>
    </citation>
    <scope>NUCLEOTIDE SEQUENCE [LARGE SCALE GENOMIC DNA]</scope>
    <source>
        <strain evidence="3">JCA_2017</strain>
    </source>
</reference>
<dbReference type="AlphaFoldDB" id="A0A371FKK6"/>
<feature type="compositionally biased region" description="Basic and acidic residues" evidence="1">
    <location>
        <begin position="66"/>
        <end position="88"/>
    </location>
</feature>
<dbReference type="PANTHER" id="PTHR35046:SF9">
    <property type="entry name" value="RNA-DIRECTED DNA POLYMERASE"/>
    <property type="match status" value="1"/>
</dbReference>
<feature type="compositionally biased region" description="Basic and acidic residues" evidence="1">
    <location>
        <begin position="47"/>
        <end position="56"/>
    </location>
</feature>
<feature type="compositionally biased region" description="Basic and acidic residues" evidence="1">
    <location>
        <begin position="1"/>
        <end position="16"/>
    </location>
</feature>
<evidence type="ECO:0000313" key="4">
    <source>
        <dbReference type="Proteomes" id="UP000257109"/>
    </source>
</evidence>
<comment type="caution">
    <text evidence="3">The sequence shown here is derived from an EMBL/GenBank/DDBJ whole genome shotgun (WGS) entry which is preliminary data.</text>
</comment>
<feature type="compositionally biased region" description="Polar residues" evidence="1">
    <location>
        <begin position="17"/>
        <end position="27"/>
    </location>
</feature>
<organism evidence="3 4">
    <name type="scientific">Mucuna pruriens</name>
    <name type="common">Velvet bean</name>
    <name type="synonym">Dolichos pruriens</name>
    <dbReference type="NCBI Taxonomy" id="157652"/>
    <lineage>
        <taxon>Eukaryota</taxon>
        <taxon>Viridiplantae</taxon>
        <taxon>Streptophyta</taxon>
        <taxon>Embryophyta</taxon>
        <taxon>Tracheophyta</taxon>
        <taxon>Spermatophyta</taxon>
        <taxon>Magnoliopsida</taxon>
        <taxon>eudicotyledons</taxon>
        <taxon>Gunneridae</taxon>
        <taxon>Pentapetalae</taxon>
        <taxon>rosids</taxon>
        <taxon>fabids</taxon>
        <taxon>Fabales</taxon>
        <taxon>Fabaceae</taxon>
        <taxon>Papilionoideae</taxon>
        <taxon>50 kb inversion clade</taxon>
        <taxon>NPAAA clade</taxon>
        <taxon>indigoferoid/millettioid clade</taxon>
        <taxon>Phaseoleae</taxon>
        <taxon>Mucuna</taxon>
    </lineage>
</organism>
<keyword evidence="4" id="KW-1185">Reference proteome</keyword>
<accession>A0A371FKK6</accession>
<evidence type="ECO:0000256" key="1">
    <source>
        <dbReference type="SAM" id="MobiDB-lite"/>
    </source>
</evidence>
<feature type="region of interest" description="Disordered" evidence="1">
    <location>
        <begin position="1"/>
        <end position="88"/>
    </location>
</feature>
<protein>
    <recommendedName>
        <fullName evidence="2">Retrotransposon gag domain-containing protein</fullName>
    </recommendedName>
</protein>
<sequence length="172" mass="20488">VKAEKREFLDSIKRETQSVNEKLNTLSRGKKENRQPSVQESEASYEEVGHVSESSKSHRSHRHGHNERLERHERHKKGRDEPRRDELESVKEKFVPTYYARDLYVKLQRLQQGSKGVYEYFKEMKIYKMRAQKVESQEETMAMFLHRLNREIQDIVARFLRTTPYACGSNST</sequence>
<dbReference type="Proteomes" id="UP000257109">
    <property type="component" value="Unassembled WGS sequence"/>
</dbReference>
<gene>
    <name evidence="3" type="ORF">CR513_40790</name>
</gene>